<evidence type="ECO:0000313" key="2">
    <source>
        <dbReference type="EMBL" id="SDJ66279.1"/>
    </source>
</evidence>
<dbReference type="AlphaFoldDB" id="A0A1G8VJY4"/>
<evidence type="ECO:0000313" key="3">
    <source>
        <dbReference type="Proteomes" id="UP000199050"/>
    </source>
</evidence>
<feature type="compositionally biased region" description="Basic residues" evidence="1">
    <location>
        <begin position="64"/>
        <end position="75"/>
    </location>
</feature>
<sequence>MDTKRWSFKVPGGQEGSEKAIDISRITTVYELLAIMRGEENEQPSSPGPERRPPTAPVPFSRRLGSKGRRRHPSA</sequence>
<name>A0A1G8VJY4_9BACL</name>
<keyword evidence="3" id="KW-1185">Reference proteome</keyword>
<reference evidence="3" key="1">
    <citation type="submission" date="2016-10" db="EMBL/GenBank/DDBJ databases">
        <authorList>
            <person name="Varghese N."/>
            <person name="Submissions S."/>
        </authorList>
    </citation>
    <scope>NUCLEOTIDE SEQUENCE [LARGE SCALE GENOMIC DNA]</scope>
    <source>
        <strain evidence="3">CGMCC 1.11012</strain>
    </source>
</reference>
<feature type="region of interest" description="Disordered" evidence="1">
    <location>
        <begin position="37"/>
        <end position="75"/>
    </location>
</feature>
<accession>A0A1G8VJY4</accession>
<protein>
    <submittedName>
        <fullName evidence="2">Uncharacterized protein</fullName>
    </submittedName>
</protein>
<dbReference type="RefSeq" id="WP_090716055.1">
    <property type="nucleotide sequence ID" value="NZ_CBCSKY010000021.1"/>
</dbReference>
<dbReference type="EMBL" id="FNDX01000021">
    <property type="protein sequence ID" value="SDJ66279.1"/>
    <property type="molecule type" value="Genomic_DNA"/>
</dbReference>
<evidence type="ECO:0000256" key="1">
    <source>
        <dbReference type="SAM" id="MobiDB-lite"/>
    </source>
</evidence>
<dbReference type="Proteomes" id="UP000199050">
    <property type="component" value="Unassembled WGS sequence"/>
</dbReference>
<organism evidence="2 3">
    <name type="scientific">Paenibacillus typhae</name>
    <dbReference type="NCBI Taxonomy" id="1174501"/>
    <lineage>
        <taxon>Bacteria</taxon>
        <taxon>Bacillati</taxon>
        <taxon>Bacillota</taxon>
        <taxon>Bacilli</taxon>
        <taxon>Bacillales</taxon>
        <taxon>Paenibacillaceae</taxon>
        <taxon>Paenibacillus</taxon>
    </lineage>
</organism>
<dbReference type="OrthoDB" id="2653086at2"/>
<proteinExistence type="predicted"/>
<gene>
    <name evidence="2" type="ORF">SAMN05216192_12151</name>
</gene>